<dbReference type="GO" id="GO:0005737">
    <property type="term" value="C:cytoplasm"/>
    <property type="evidence" value="ECO:0007669"/>
    <property type="project" value="TreeGrafter"/>
</dbReference>
<dbReference type="Gene3D" id="3.30.200.20">
    <property type="entry name" value="Phosphorylase Kinase, domain 1"/>
    <property type="match status" value="1"/>
</dbReference>
<evidence type="ECO:0000256" key="1">
    <source>
        <dbReference type="ARBA" id="ARBA00022679"/>
    </source>
</evidence>
<keyword evidence="3" id="KW-0418">Kinase</keyword>
<keyword evidence="5" id="KW-0810">Translation regulation</keyword>
<evidence type="ECO:0000256" key="5">
    <source>
        <dbReference type="ARBA" id="ARBA00022845"/>
    </source>
</evidence>
<evidence type="ECO:0000256" key="8">
    <source>
        <dbReference type="ARBA" id="ARBA00041500"/>
    </source>
</evidence>
<dbReference type="GO" id="GO:0012505">
    <property type="term" value="C:endomembrane system"/>
    <property type="evidence" value="ECO:0007669"/>
    <property type="project" value="UniProtKB-SubCell"/>
</dbReference>
<proteinExistence type="predicted"/>
<evidence type="ECO:0000256" key="2">
    <source>
        <dbReference type="ARBA" id="ARBA00022741"/>
    </source>
</evidence>
<keyword evidence="4 10" id="KW-0067">ATP-binding</keyword>
<accession>A0A1B6JUN1</accession>
<dbReference type="PROSITE" id="PS00107">
    <property type="entry name" value="PROTEIN_KINASE_ATP"/>
    <property type="match status" value="1"/>
</dbReference>
<dbReference type="PROSITE" id="PS50011">
    <property type="entry name" value="PROTEIN_KINASE_DOM"/>
    <property type="match status" value="1"/>
</dbReference>
<feature type="domain" description="Protein kinase" evidence="13">
    <location>
        <begin position="520"/>
        <end position="737"/>
    </location>
</feature>
<dbReference type="GO" id="GO:0006986">
    <property type="term" value="P:response to unfolded protein"/>
    <property type="evidence" value="ECO:0007669"/>
    <property type="project" value="UniProtKB-KW"/>
</dbReference>
<dbReference type="Gene3D" id="2.130.10.10">
    <property type="entry name" value="YVTN repeat-like/Quinoprotein amine dehydrogenase"/>
    <property type="match status" value="1"/>
</dbReference>
<dbReference type="InterPro" id="IPR015943">
    <property type="entry name" value="WD40/YVTN_repeat-like_dom_sf"/>
</dbReference>
<comment type="subcellular location">
    <subcellularLocation>
        <location evidence="9">Endomembrane system</location>
        <topology evidence="9">Single-pass type I membrane protein</topology>
    </subcellularLocation>
</comment>
<dbReference type="PANTHER" id="PTHR11042">
    <property type="entry name" value="EUKARYOTIC TRANSLATION INITIATION FACTOR 2-ALPHA KINASE EIF2-ALPHA KINASE -RELATED"/>
    <property type="match status" value="1"/>
</dbReference>
<evidence type="ECO:0000256" key="11">
    <source>
        <dbReference type="SAM" id="MobiDB-lite"/>
    </source>
</evidence>
<dbReference type="Pfam" id="PF00069">
    <property type="entry name" value="Pkinase"/>
    <property type="match status" value="1"/>
</dbReference>
<evidence type="ECO:0000256" key="7">
    <source>
        <dbReference type="ARBA" id="ARBA00023230"/>
    </source>
</evidence>
<gene>
    <name evidence="14" type="ORF">g.53711</name>
</gene>
<evidence type="ECO:0000256" key="4">
    <source>
        <dbReference type="ARBA" id="ARBA00022840"/>
    </source>
</evidence>
<keyword evidence="6" id="KW-0325">Glycoprotein</keyword>
<dbReference type="GO" id="GO:0005524">
    <property type="term" value="F:ATP binding"/>
    <property type="evidence" value="ECO:0007669"/>
    <property type="project" value="UniProtKB-UniRule"/>
</dbReference>
<evidence type="ECO:0000256" key="6">
    <source>
        <dbReference type="ARBA" id="ARBA00023180"/>
    </source>
</evidence>
<feature type="region of interest" description="Disordered" evidence="11">
    <location>
        <begin position="701"/>
        <end position="731"/>
    </location>
</feature>
<sequence length="737" mass="81434">MSLCNYFNKCFVICLSLFALSLTQTLVSNDVNIGELPFCRENGADQRRLILVSTLDGKISALDVDNGGTENWSVHTGPGSMLSSSIHRLELTNNGQWVRMIPSLSGGLYKFNGEHIEAIPITADKLLRSSFRYSEDLVISGGKESRTYGVEVDTGRVLYECTMGGCDNLTEAEVVGDVVLVQRQTQTVRAVEPRTGIEKWNFSVGQHELKVAPGPQIGCYSNPSQQPLSDVQLKVIVPEGLVCAVSKSSPGRVLWSHKFDSPVVSAWQMGQSQVEDVDLFSGTHPPLGPDEEPLPSSPALYVGMHQKQLYIQESVSMQQKLYELAASYRHHLVNDERSFPQIPWKPIPVTSTAVGLPSPDPEVAADMEDSNQTTAIAVLYASEYVNGNGYFLYSKQEPRRGTLVTLCPANDTNNNTGKEEIPVIESPDEIVFTHNQIYVVSLWFWWREILVISGVTATLVLLIQYRLQAFNIPTSQIILVKESQPTYSSQMSNQDTVVTSLSTLPLRPSDSFDSRFLSDFIPVHCLGKGGFGVVFEARNKIDDCHYAIKRIPLPNSEESRERVMREVKALAKLDHQNIVRYFNAWLECPPPGWQEKQDQAWQNTRGAASSNGDAFTVDLTGQVTPDSERSAGNVINRSRLKPLSLWQSPDGLSESSGLPPVPCSGDTDNDSFIVFGSPSREVSKVDDDVFEEIEVKDEKLESAITVGTDTSMDTNTDQTDVEETNNPPRLSGLCLCP</sequence>
<dbReference type="Pfam" id="PF13360">
    <property type="entry name" value="PQQ_2"/>
    <property type="match status" value="1"/>
</dbReference>
<dbReference type="PANTHER" id="PTHR11042:SF91">
    <property type="entry name" value="EUKARYOTIC TRANSLATION INITIATION FACTOR 2-ALPHA KINASE"/>
    <property type="match status" value="1"/>
</dbReference>
<feature type="binding site" evidence="10">
    <location>
        <position position="549"/>
    </location>
    <ligand>
        <name>ATP</name>
        <dbReference type="ChEBI" id="CHEBI:30616"/>
    </ligand>
</feature>
<dbReference type="AlphaFoldDB" id="A0A1B6JUN1"/>
<evidence type="ECO:0000313" key="14">
    <source>
        <dbReference type="EMBL" id="JAT02887.1"/>
    </source>
</evidence>
<dbReference type="GO" id="GO:0004694">
    <property type="term" value="F:eukaryotic translation initiation factor 2alpha kinase activity"/>
    <property type="evidence" value="ECO:0007669"/>
    <property type="project" value="TreeGrafter"/>
</dbReference>
<dbReference type="InterPro" id="IPR011009">
    <property type="entry name" value="Kinase-like_dom_sf"/>
</dbReference>
<dbReference type="SUPFAM" id="SSF56112">
    <property type="entry name" value="Protein kinase-like (PK-like)"/>
    <property type="match status" value="1"/>
</dbReference>
<evidence type="ECO:0000256" key="12">
    <source>
        <dbReference type="SAM" id="SignalP"/>
    </source>
</evidence>
<dbReference type="GO" id="GO:0005634">
    <property type="term" value="C:nucleus"/>
    <property type="evidence" value="ECO:0007669"/>
    <property type="project" value="TreeGrafter"/>
</dbReference>
<evidence type="ECO:0000259" key="13">
    <source>
        <dbReference type="PROSITE" id="PS50011"/>
    </source>
</evidence>
<keyword evidence="1" id="KW-0808">Transferase</keyword>
<feature type="compositionally biased region" description="Polar residues" evidence="11">
    <location>
        <begin position="705"/>
        <end position="728"/>
    </location>
</feature>
<evidence type="ECO:0000256" key="10">
    <source>
        <dbReference type="PROSITE-ProRule" id="PRU10141"/>
    </source>
</evidence>
<dbReference type="InterPro" id="IPR017441">
    <property type="entry name" value="Protein_kinase_ATP_BS"/>
</dbReference>
<dbReference type="FunFam" id="3.30.200.20:FF:000193">
    <property type="entry name" value="Eukaryotic translation initiation factor 2-alpha kinase 3"/>
    <property type="match status" value="1"/>
</dbReference>
<organism evidence="14">
    <name type="scientific">Homalodisca liturata</name>
    <dbReference type="NCBI Taxonomy" id="320908"/>
    <lineage>
        <taxon>Eukaryota</taxon>
        <taxon>Metazoa</taxon>
        <taxon>Ecdysozoa</taxon>
        <taxon>Arthropoda</taxon>
        <taxon>Hexapoda</taxon>
        <taxon>Insecta</taxon>
        <taxon>Pterygota</taxon>
        <taxon>Neoptera</taxon>
        <taxon>Paraneoptera</taxon>
        <taxon>Hemiptera</taxon>
        <taxon>Auchenorrhyncha</taxon>
        <taxon>Membracoidea</taxon>
        <taxon>Cicadellidae</taxon>
        <taxon>Cicadellinae</taxon>
        <taxon>Proconiini</taxon>
        <taxon>Homalodisca</taxon>
    </lineage>
</organism>
<dbReference type="SUPFAM" id="SSF50998">
    <property type="entry name" value="Quinoprotein alcohol dehydrogenase-like"/>
    <property type="match status" value="1"/>
</dbReference>
<name>A0A1B6JUN1_9HEMI</name>
<keyword evidence="2 10" id="KW-0547">Nucleotide-binding</keyword>
<reference evidence="14" key="1">
    <citation type="submission" date="2015-11" db="EMBL/GenBank/DDBJ databases">
        <title>De novo transcriptome assembly of four potential Pierce s Disease insect vectors from Arizona vineyards.</title>
        <authorList>
            <person name="Tassone E.E."/>
        </authorList>
    </citation>
    <scope>NUCLEOTIDE SEQUENCE</scope>
</reference>
<dbReference type="InterPro" id="IPR000719">
    <property type="entry name" value="Prot_kinase_dom"/>
</dbReference>
<dbReference type="InterPro" id="IPR002372">
    <property type="entry name" value="PQQ_rpt_dom"/>
</dbReference>
<dbReference type="InterPro" id="IPR011047">
    <property type="entry name" value="Quinoprotein_ADH-like_sf"/>
</dbReference>
<protein>
    <recommendedName>
        <fullName evidence="8">PRKR-like endoplasmic reticulum kinase</fullName>
    </recommendedName>
</protein>
<keyword evidence="7" id="KW-0834">Unfolded protein response</keyword>
<feature type="signal peptide" evidence="12">
    <location>
        <begin position="1"/>
        <end position="23"/>
    </location>
</feature>
<feature type="chain" id="PRO_5008586205" description="PRKR-like endoplasmic reticulum kinase" evidence="12">
    <location>
        <begin position="24"/>
        <end position="737"/>
    </location>
</feature>
<dbReference type="InterPro" id="IPR050339">
    <property type="entry name" value="CC_SR_Kinase"/>
</dbReference>
<evidence type="ECO:0000256" key="9">
    <source>
        <dbReference type="ARBA" id="ARBA00046288"/>
    </source>
</evidence>
<evidence type="ECO:0000256" key="3">
    <source>
        <dbReference type="ARBA" id="ARBA00022777"/>
    </source>
</evidence>
<dbReference type="EMBL" id="GECU01004820">
    <property type="protein sequence ID" value="JAT02887.1"/>
    <property type="molecule type" value="Transcribed_RNA"/>
</dbReference>
<keyword evidence="12" id="KW-0732">Signal</keyword>